<dbReference type="InterPro" id="IPR013923">
    <property type="entry name" value="Autophagy-rel_prot_16_dom"/>
</dbReference>
<dbReference type="SUPFAM" id="SSF50978">
    <property type="entry name" value="WD40 repeat-like"/>
    <property type="match status" value="1"/>
</dbReference>
<keyword evidence="3" id="KW-0677">Repeat</keyword>
<evidence type="ECO:0000256" key="4">
    <source>
        <dbReference type="PROSITE-ProRule" id="PRU00221"/>
    </source>
</evidence>
<dbReference type="PRINTS" id="PR00320">
    <property type="entry name" value="GPROTEINBRPT"/>
</dbReference>
<dbReference type="InterPro" id="IPR020472">
    <property type="entry name" value="WD40_PAC1"/>
</dbReference>
<dbReference type="GO" id="GO:0034274">
    <property type="term" value="C:Atg12-Atg5-Atg16 complex"/>
    <property type="evidence" value="ECO:0007669"/>
    <property type="project" value="TreeGrafter"/>
</dbReference>
<dbReference type="CTD" id="326115"/>
<evidence type="ECO:0000256" key="1">
    <source>
        <dbReference type="ARBA" id="ARBA00009271"/>
    </source>
</evidence>
<evidence type="ECO:0000313" key="8">
    <source>
        <dbReference type="Proteomes" id="UP000494040"/>
    </source>
</evidence>
<feature type="repeat" description="WD" evidence="4">
    <location>
        <begin position="354"/>
        <end position="395"/>
    </location>
</feature>
<dbReference type="InterPro" id="IPR036322">
    <property type="entry name" value="WD40_repeat_dom_sf"/>
</dbReference>
<evidence type="ECO:0000259" key="6">
    <source>
        <dbReference type="Pfam" id="PF08614"/>
    </source>
</evidence>
<feature type="repeat" description="WD" evidence="4">
    <location>
        <begin position="312"/>
        <end position="353"/>
    </location>
</feature>
<dbReference type="PROSITE" id="PS00678">
    <property type="entry name" value="WD_REPEATS_1"/>
    <property type="match status" value="2"/>
</dbReference>
<name>A0A8I6S2X7_CIMLE</name>
<comment type="similarity">
    <text evidence="1">Belongs to the WD repeat ATG16 family.</text>
</comment>
<protein>
    <recommendedName>
        <fullName evidence="6">Autophagy-related protein 16 domain-containing protein</fullName>
    </recommendedName>
</protein>
<keyword evidence="5" id="KW-0175">Coiled coil</keyword>
<feature type="repeat" description="WD" evidence="4">
    <location>
        <begin position="412"/>
        <end position="437"/>
    </location>
</feature>
<proteinExistence type="inferred from homology"/>
<dbReference type="AlphaFoldDB" id="A0A8I6S2X7"/>
<reference evidence="7" key="1">
    <citation type="submission" date="2022-01" db="UniProtKB">
        <authorList>
            <consortium name="EnsemblMetazoa"/>
        </authorList>
    </citation>
    <scope>IDENTIFICATION</scope>
</reference>
<dbReference type="CDD" id="cd00200">
    <property type="entry name" value="WD40"/>
    <property type="match status" value="1"/>
</dbReference>
<dbReference type="Pfam" id="PF08614">
    <property type="entry name" value="ATG16"/>
    <property type="match status" value="1"/>
</dbReference>
<dbReference type="Gene3D" id="2.130.10.10">
    <property type="entry name" value="YVTN repeat-like/Quinoprotein amine dehydrogenase"/>
    <property type="match status" value="1"/>
</dbReference>
<sequence length="559" mass="62678">MEPGLVSSGWRDAIFTQIQTRNRVLCNTFQDLITAHNRLFEVQNELRQENENLIREGAAGGTDGTNRAAEQRISLLESKLMAQQVELTELHKARGDNMHMVVDLNRQVKEKEAMLKKVEQNLTEAVAKNTQLFNDIVRHMAEKSELQNANQLIRDEHTALQLAYSQLEEKLRKYQEENAQLVDRLMKYKSKDAEKMNEENDNFLKKLLPHYHYMFGWKIKSKKRYAKIQKELEEAAKESSKSIPLEPYVPDSAIPDKSAVPTTVAISFDAHESEISAVKWSPVDKIVATGGTDRKVKLWDISKGLAESKGQLVGSNASVMSVNFDTNGSFILGASNDFATRVWGATDLRLKHTLTGHSGKVLAAKFLGEPTKVVTGSHDRTLKLWDLRSRACIETKFAGSCCNDIVISDSAGTTIISGHFDKKIRFWDTRTDTNINEILVQGKVTSLDLARDGKTLLACVRDDTLRLIDLRANQMLTTYSYEGFKVACDWTRAVFSNTADFVCVGSNDGGVYVWNTASGNLETVLKKHTCPVIAVSWHPFANYIASVDKSKKAVVWADL</sequence>
<feature type="domain" description="Autophagy-related protein 16" evidence="6">
    <location>
        <begin position="14"/>
        <end position="197"/>
    </location>
</feature>
<feature type="repeat" description="WD" evidence="4">
    <location>
        <begin position="268"/>
        <end position="309"/>
    </location>
</feature>
<dbReference type="OMA" id="WGRPCIS"/>
<keyword evidence="2 4" id="KW-0853">WD repeat</keyword>
<organism evidence="7 8">
    <name type="scientific">Cimex lectularius</name>
    <name type="common">Bed bug</name>
    <name type="synonym">Acanthia lectularia</name>
    <dbReference type="NCBI Taxonomy" id="79782"/>
    <lineage>
        <taxon>Eukaryota</taxon>
        <taxon>Metazoa</taxon>
        <taxon>Ecdysozoa</taxon>
        <taxon>Arthropoda</taxon>
        <taxon>Hexapoda</taxon>
        <taxon>Insecta</taxon>
        <taxon>Pterygota</taxon>
        <taxon>Neoptera</taxon>
        <taxon>Paraneoptera</taxon>
        <taxon>Hemiptera</taxon>
        <taxon>Heteroptera</taxon>
        <taxon>Panheteroptera</taxon>
        <taxon>Cimicomorpha</taxon>
        <taxon>Cimicidae</taxon>
        <taxon>Cimex</taxon>
    </lineage>
</organism>
<dbReference type="InterPro" id="IPR015943">
    <property type="entry name" value="WD40/YVTN_repeat-like_dom_sf"/>
</dbReference>
<dbReference type="GO" id="GO:0000045">
    <property type="term" value="P:autophagosome assembly"/>
    <property type="evidence" value="ECO:0007669"/>
    <property type="project" value="InterPro"/>
</dbReference>
<dbReference type="InterPro" id="IPR045160">
    <property type="entry name" value="ATG16"/>
</dbReference>
<dbReference type="PANTHER" id="PTHR19878">
    <property type="entry name" value="AUTOPHAGY PROTEIN 16-LIKE"/>
    <property type="match status" value="1"/>
</dbReference>
<dbReference type="GO" id="GO:0034045">
    <property type="term" value="C:phagophore assembly site membrane"/>
    <property type="evidence" value="ECO:0007669"/>
    <property type="project" value="TreeGrafter"/>
</dbReference>
<dbReference type="CDD" id="cd22887">
    <property type="entry name" value="Atg16_CCD"/>
    <property type="match status" value="1"/>
</dbReference>
<dbReference type="EnsemblMetazoa" id="XM_014400612.2">
    <property type="protein sequence ID" value="XP_014256098.1"/>
    <property type="gene ID" value="LOC106670358"/>
</dbReference>
<accession>A0A8I6S2X7</accession>
<dbReference type="GeneID" id="106670358"/>
<dbReference type="RefSeq" id="XP_014256098.1">
    <property type="nucleotide sequence ID" value="XM_014400612.2"/>
</dbReference>
<dbReference type="SMART" id="SM00320">
    <property type="entry name" value="WD40"/>
    <property type="match status" value="7"/>
</dbReference>
<evidence type="ECO:0000256" key="3">
    <source>
        <dbReference type="ARBA" id="ARBA00022737"/>
    </source>
</evidence>
<dbReference type="OrthoDB" id="6262491at2759"/>
<evidence type="ECO:0000256" key="2">
    <source>
        <dbReference type="ARBA" id="ARBA00022574"/>
    </source>
</evidence>
<evidence type="ECO:0000256" key="5">
    <source>
        <dbReference type="SAM" id="Coils"/>
    </source>
</evidence>
<dbReference type="Pfam" id="PF00400">
    <property type="entry name" value="WD40"/>
    <property type="match status" value="4"/>
</dbReference>
<keyword evidence="8" id="KW-1185">Reference proteome</keyword>
<dbReference type="InterPro" id="IPR001680">
    <property type="entry name" value="WD40_rpt"/>
</dbReference>
<dbReference type="PROSITE" id="PS50294">
    <property type="entry name" value="WD_REPEATS_REGION"/>
    <property type="match status" value="2"/>
</dbReference>
<evidence type="ECO:0000313" key="7">
    <source>
        <dbReference type="EnsemblMetazoa" id="XP_014256098.1"/>
    </source>
</evidence>
<dbReference type="PANTHER" id="PTHR19878:SF8">
    <property type="entry name" value="AUTOPHAGY-RELATED 16, ISOFORM F"/>
    <property type="match status" value="1"/>
</dbReference>
<dbReference type="GO" id="GO:0043495">
    <property type="term" value="F:protein-membrane adaptor activity"/>
    <property type="evidence" value="ECO:0007669"/>
    <property type="project" value="TreeGrafter"/>
</dbReference>
<dbReference type="KEGG" id="clec:106670358"/>
<dbReference type="InterPro" id="IPR019775">
    <property type="entry name" value="WD40_repeat_CS"/>
</dbReference>
<dbReference type="GO" id="GO:0000421">
    <property type="term" value="C:autophagosome membrane"/>
    <property type="evidence" value="ECO:0007669"/>
    <property type="project" value="TreeGrafter"/>
</dbReference>
<feature type="coiled-coil region" evidence="5">
    <location>
        <begin position="36"/>
        <end position="191"/>
    </location>
</feature>
<dbReference type="Proteomes" id="UP000494040">
    <property type="component" value="Unassembled WGS sequence"/>
</dbReference>
<dbReference type="PROSITE" id="PS50082">
    <property type="entry name" value="WD_REPEATS_2"/>
    <property type="match status" value="4"/>
</dbReference>